<dbReference type="EMBL" id="JBHSFO010000012">
    <property type="protein sequence ID" value="MFC4605665.1"/>
    <property type="molecule type" value="Genomic_DNA"/>
</dbReference>
<accession>A0ABV9FXI4</accession>
<dbReference type="RefSeq" id="WP_378419393.1">
    <property type="nucleotide sequence ID" value="NZ_JBHSFO010000012.1"/>
</dbReference>
<evidence type="ECO:0000313" key="1">
    <source>
        <dbReference type="EMBL" id="MFC4605665.1"/>
    </source>
</evidence>
<reference evidence="2" key="1">
    <citation type="journal article" date="2019" name="Int. J. Syst. Evol. Microbiol.">
        <title>The Global Catalogue of Microorganisms (GCM) 10K type strain sequencing project: providing services to taxonomists for standard genome sequencing and annotation.</title>
        <authorList>
            <consortium name="The Broad Institute Genomics Platform"/>
            <consortium name="The Broad Institute Genome Sequencing Center for Infectious Disease"/>
            <person name="Wu L."/>
            <person name="Ma J."/>
        </authorList>
    </citation>
    <scope>NUCLEOTIDE SEQUENCE [LARGE SCALE GENOMIC DNA]</scope>
    <source>
        <strain evidence="2">CCUG 54520</strain>
    </source>
</reference>
<dbReference type="PANTHER" id="PTHR38479:SF2">
    <property type="entry name" value="WINGED HELIX DNA-BINDING DOMAIN-CONTAINING PROTEIN"/>
    <property type="match status" value="1"/>
</dbReference>
<proteinExistence type="predicted"/>
<keyword evidence="1" id="KW-0238">DNA-binding</keyword>
<comment type="caution">
    <text evidence="1">The sequence shown here is derived from an EMBL/GenBank/DDBJ whole genome shotgun (WGS) entry which is preliminary data.</text>
</comment>
<organism evidence="1 2">
    <name type="scientific">Rhodococcus kronopolitis</name>
    <dbReference type="NCBI Taxonomy" id="1460226"/>
    <lineage>
        <taxon>Bacteria</taxon>
        <taxon>Bacillati</taxon>
        <taxon>Actinomycetota</taxon>
        <taxon>Actinomycetes</taxon>
        <taxon>Mycobacteriales</taxon>
        <taxon>Nocardiaceae</taxon>
        <taxon>Rhodococcus</taxon>
    </lineage>
</organism>
<dbReference type="GO" id="GO:0003677">
    <property type="term" value="F:DNA binding"/>
    <property type="evidence" value="ECO:0007669"/>
    <property type="project" value="UniProtKB-KW"/>
</dbReference>
<dbReference type="Proteomes" id="UP001595914">
    <property type="component" value="Unassembled WGS sequence"/>
</dbReference>
<dbReference type="InterPro" id="IPR009351">
    <property type="entry name" value="AlkZ-like"/>
</dbReference>
<sequence>MISGTGTTRERLTRRALTHATLDRQHLLRRGSGSAADLLTHLFGLQAQSPMAPYFALWARLDRFDPAELSALIATREVVRMVLMRGTVHAVTAADALALRPWVQPIMDTDLRTNTAHRDALSGLDLAAMAAVSRELLDADPMTMAQLRPLLARHWPDRDPAALAHAARCLLPLVQVPPRGLWGRSGQPVCTTAENWLGVAGPAQPEPERLLLRYLAAYGPASVADAQAWSGLTRLAEVFERLRPRLRAFLDEDGAELFDLPDAPRPDPSCAPPARILAPFDSVLLGHANRARVISDEHRKVVFTVNGIIKPTILVDGTVAGFVTVTAKKGAGVVEVTTFRRLGKGVESEVESEALRLLGFAHPGADSQDVRFIPMP</sequence>
<protein>
    <submittedName>
        <fullName evidence="1">Winged helix DNA-binding domain-containing protein</fullName>
    </submittedName>
</protein>
<name>A0ABV9FXI4_9NOCA</name>
<dbReference type="Pfam" id="PF06224">
    <property type="entry name" value="AlkZ-like"/>
    <property type="match status" value="1"/>
</dbReference>
<dbReference type="PANTHER" id="PTHR38479">
    <property type="entry name" value="LMO0824 PROTEIN"/>
    <property type="match status" value="1"/>
</dbReference>
<gene>
    <name evidence="1" type="ORF">ACFO6S_18345</name>
</gene>
<keyword evidence="2" id="KW-1185">Reference proteome</keyword>
<evidence type="ECO:0000313" key="2">
    <source>
        <dbReference type="Proteomes" id="UP001595914"/>
    </source>
</evidence>